<feature type="domain" description="DUF11" evidence="5">
    <location>
        <begin position="21"/>
        <end position="130"/>
    </location>
</feature>
<dbReference type="AlphaFoldDB" id="A0A023X177"/>
<name>A0A023X177_RUBRA</name>
<dbReference type="SUPFAM" id="SSF51120">
    <property type="entry name" value="beta-Roll"/>
    <property type="match status" value="1"/>
</dbReference>
<dbReference type="PRINTS" id="PR00313">
    <property type="entry name" value="CABNDNGRPT"/>
</dbReference>
<dbReference type="HOGENOM" id="CLU_905811_0_0_11"/>
<gene>
    <name evidence="6" type="ORF">RradSPS_0541</name>
    <name evidence="7" type="ORF">SIL72_04260</name>
</gene>
<protein>
    <submittedName>
        <fullName evidence="6">Conserved repeat domain</fullName>
    </submittedName>
    <submittedName>
        <fullName evidence="7">DUF11 domain-containing protein</fullName>
    </submittedName>
</protein>
<dbReference type="PANTHER" id="PTHR38340:SF1">
    <property type="entry name" value="S-LAYER PROTEIN"/>
    <property type="match status" value="1"/>
</dbReference>
<evidence type="ECO:0000313" key="8">
    <source>
        <dbReference type="Proteomes" id="UP000025229"/>
    </source>
</evidence>
<keyword evidence="2" id="KW-0964">Secreted</keyword>
<dbReference type="Gene3D" id="2.60.40.1170">
    <property type="entry name" value="Mu homology domain, subdomain B"/>
    <property type="match status" value="1"/>
</dbReference>
<evidence type="ECO:0000259" key="5">
    <source>
        <dbReference type="Pfam" id="PF01345"/>
    </source>
</evidence>
<dbReference type="eggNOG" id="COG3291">
    <property type="taxonomic scope" value="Bacteria"/>
</dbReference>
<dbReference type="PROSITE" id="PS00330">
    <property type="entry name" value="HEMOLYSIN_CALCIUM"/>
    <property type="match status" value="3"/>
</dbReference>
<reference evidence="7" key="2">
    <citation type="submission" date="2023-11" db="EMBL/GenBank/DDBJ databases">
        <title>MicrobeMod: A computational toolkit for identifying prokaryotic methylation and restriction-modification with nanopore sequencing.</title>
        <authorList>
            <person name="Crits-Christoph A."/>
            <person name="Kang S.C."/>
            <person name="Lee H."/>
            <person name="Ostrov N."/>
        </authorList>
    </citation>
    <scope>NUCLEOTIDE SEQUENCE</scope>
    <source>
        <strain evidence="7">ATCC 51242</strain>
    </source>
</reference>
<evidence type="ECO:0000313" key="6">
    <source>
        <dbReference type="EMBL" id="AHY45824.1"/>
    </source>
</evidence>
<dbReference type="PROSITE" id="PS51257">
    <property type="entry name" value="PROKAR_LIPOPROTEIN"/>
    <property type="match status" value="1"/>
</dbReference>
<dbReference type="EMBL" id="CP007514">
    <property type="protein sequence ID" value="AHY45824.1"/>
    <property type="molecule type" value="Genomic_DNA"/>
</dbReference>
<comment type="subcellular location">
    <subcellularLocation>
        <location evidence="1">Secreted</location>
    </subcellularLocation>
</comment>
<dbReference type="Proteomes" id="UP000025229">
    <property type="component" value="Chromosome"/>
</dbReference>
<dbReference type="EMBL" id="JAWXXX010000001">
    <property type="protein sequence ID" value="MDX5893238.1"/>
    <property type="molecule type" value="Genomic_DNA"/>
</dbReference>
<evidence type="ECO:0000256" key="4">
    <source>
        <dbReference type="SAM" id="SignalP"/>
    </source>
</evidence>
<keyword evidence="4" id="KW-0732">Signal</keyword>
<dbReference type="Pfam" id="PF00353">
    <property type="entry name" value="HemolysinCabind"/>
    <property type="match status" value="1"/>
</dbReference>
<dbReference type="Gene3D" id="2.150.10.10">
    <property type="entry name" value="Serralysin-like metalloprotease, C-terminal"/>
    <property type="match status" value="2"/>
</dbReference>
<dbReference type="InterPro" id="IPR001343">
    <property type="entry name" value="Hemolysn_Ca-bd"/>
</dbReference>
<dbReference type="RefSeq" id="WP_051589271.1">
    <property type="nucleotide sequence ID" value="NZ_CP007514.1"/>
</dbReference>
<organism evidence="6 8">
    <name type="scientific">Rubrobacter radiotolerans</name>
    <name type="common">Arthrobacter radiotolerans</name>
    <dbReference type="NCBI Taxonomy" id="42256"/>
    <lineage>
        <taxon>Bacteria</taxon>
        <taxon>Bacillati</taxon>
        <taxon>Actinomycetota</taxon>
        <taxon>Rubrobacteria</taxon>
        <taxon>Rubrobacterales</taxon>
        <taxon>Rubrobacteraceae</taxon>
        <taxon>Rubrobacter</taxon>
    </lineage>
</organism>
<evidence type="ECO:0000313" key="7">
    <source>
        <dbReference type="EMBL" id="MDX5893238.1"/>
    </source>
</evidence>
<dbReference type="InterPro" id="IPR001434">
    <property type="entry name" value="OmcB-like_DUF11"/>
</dbReference>
<reference evidence="6 8" key="1">
    <citation type="submission" date="2014-03" db="EMBL/GenBank/DDBJ databases">
        <title>Complete genome sequence of the Radio-Resistant Rubrobacter radiotolerans RSPS-4.</title>
        <authorList>
            <person name="Egas C.C."/>
            <person name="Barroso C.C."/>
            <person name="Froufe H.J.C."/>
            <person name="Pacheco J.J."/>
            <person name="Albuquerque L.L."/>
            <person name="da Costa M.M.S."/>
        </authorList>
    </citation>
    <scope>NUCLEOTIDE SEQUENCE [LARGE SCALE GENOMIC DNA]</scope>
    <source>
        <strain evidence="6 8">RSPS-4</strain>
    </source>
</reference>
<feature type="chain" id="PRO_5039515078" evidence="4">
    <location>
        <begin position="24"/>
        <end position="307"/>
    </location>
</feature>
<keyword evidence="8" id="KW-1185">Reference proteome</keyword>
<feature type="signal peptide" evidence="4">
    <location>
        <begin position="1"/>
        <end position="23"/>
    </location>
</feature>
<feature type="region of interest" description="Disordered" evidence="3">
    <location>
        <begin position="271"/>
        <end position="307"/>
    </location>
</feature>
<accession>A0A023X177</accession>
<evidence type="ECO:0000256" key="1">
    <source>
        <dbReference type="ARBA" id="ARBA00004613"/>
    </source>
</evidence>
<sequence length="307" mass="32170">MGRVLKVTVLLGLLLLAAGCDLAITKAASPDPATKGKPLTYTLKVTNNPPEDPPLESNDFGTAYNVVVADFLPASVRFVSATPSQGECQSPDSEGVVLCRLGRMELEQSETVRIVVVPQEAGKIRNTASTIDCAASNAEPVVDESGELGCAVPENEEILSDRSEPASLSSLTEEEELRLEQYLKSQEEEGPRYCTVGGEFPCDPPDDNTVTIETRVIDPNACTVTGTPGNDDLRGTPGRDVICGLGGNDKLWGMGGNDVLRGGAGNDHLYGGPGADTLEGGPGNDYLRGGSGNDTLRGGPGKNRLIQ</sequence>
<evidence type="ECO:0000256" key="3">
    <source>
        <dbReference type="SAM" id="MobiDB-lite"/>
    </source>
</evidence>
<dbReference type="eggNOG" id="COG2931">
    <property type="taxonomic scope" value="Bacteria"/>
</dbReference>
<dbReference type="GO" id="GO:0005509">
    <property type="term" value="F:calcium ion binding"/>
    <property type="evidence" value="ECO:0007669"/>
    <property type="project" value="InterPro"/>
</dbReference>
<dbReference type="PANTHER" id="PTHR38340">
    <property type="entry name" value="S-LAYER PROTEIN"/>
    <property type="match status" value="1"/>
</dbReference>
<dbReference type="STRING" id="42256.RradSPS_0541"/>
<dbReference type="InterPro" id="IPR018511">
    <property type="entry name" value="Hemolysin-typ_Ca-bd_CS"/>
</dbReference>
<proteinExistence type="predicted"/>
<dbReference type="InterPro" id="IPR011049">
    <property type="entry name" value="Serralysin-like_metalloprot_C"/>
</dbReference>
<dbReference type="InterPro" id="IPR050557">
    <property type="entry name" value="RTX_toxin/Mannuronan_C5-epim"/>
</dbReference>
<dbReference type="GO" id="GO:0005576">
    <property type="term" value="C:extracellular region"/>
    <property type="evidence" value="ECO:0007669"/>
    <property type="project" value="UniProtKB-SubCell"/>
</dbReference>
<evidence type="ECO:0000256" key="2">
    <source>
        <dbReference type="ARBA" id="ARBA00022525"/>
    </source>
</evidence>
<dbReference type="PATRIC" id="fig|42256.3.peg.548"/>
<dbReference type="OrthoDB" id="9796385at2"/>
<dbReference type="Pfam" id="PF01345">
    <property type="entry name" value="DUF11"/>
    <property type="match status" value="1"/>
</dbReference>
<dbReference type="Proteomes" id="UP001281130">
    <property type="component" value="Unassembled WGS sequence"/>
</dbReference>
<dbReference type="KEGG" id="rrd:RradSPS_0541"/>